<dbReference type="SUPFAM" id="SSF53474">
    <property type="entry name" value="alpha/beta-Hydrolases"/>
    <property type="match status" value="1"/>
</dbReference>
<dbReference type="Pfam" id="PF20434">
    <property type="entry name" value="BD-FAE"/>
    <property type="match status" value="1"/>
</dbReference>
<reference evidence="3 4" key="1">
    <citation type="submission" date="2019-01" db="EMBL/GenBank/DDBJ databases">
        <title>Nocardioides guangzhouensis sp. nov., an actinobacterium isolated from soil.</title>
        <authorList>
            <person name="Fu Y."/>
            <person name="Cai Y."/>
            <person name="Lin Z."/>
            <person name="Chen P."/>
        </authorList>
    </citation>
    <scope>NUCLEOTIDE SEQUENCE [LARGE SCALE GENOMIC DNA]</scope>
    <source>
        <strain evidence="3 4">NBRC 105384</strain>
    </source>
</reference>
<feature type="domain" description="BD-FAE-like" evidence="2">
    <location>
        <begin position="44"/>
        <end position="231"/>
    </location>
</feature>
<accession>A0A4Q5J9Q7</accession>
<dbReference type="PANTHER" id="PTHR48081">
    <property type="entry name" value="AB HYDROLASE SUPERFAMILY PROTEIN C4A8.06C"/>
    <property type="match status" value="1"/>
</dbReference>
<evidence type="ECO:0000313" key="4">
    <source>
        <dbReference type="Proteomes" id="UP000291189"/>
    </source>
</evidence>
<evidence type="ECO:0000259" key="2">
    <source>
        <dbReference type="Pfam" id="PF20434"/>
    </source>
</evidence>
<dbReference type="GO" id="GO:0016787">
    <property type="term" value="F:hydrolase activity"/>
    <property type="evidence" value="ECO:0007669"/>
    <property type="project" value="UniProtKB-KW"/>
</dbReference>
<dbReference type="Gene3D" id="3.40.50.1820">
    <property type="entry name" value="alpha/beta hydrolase"/>
    <property type="match status" value="1"/>
</dbReference>
<proteinExistence type="predicted"/>
<sequence length="268" mass="27339">MGPTLVRTDTVSPVAQPSDSVLDRAAALPDAVVRYADHADGVVDLHLPAGPGPHPLVVTLHGGFWKQAYDRRHQRPLARDLVTAGVVVAAPEYRRVGGAGGWPMTGDDVLAAFRALPALLDGLGVATSSVTVTGHSAGGHLVLWLVSQVPGIDRVVALAPVADLAAAARDGLGDGAAQALLGGSPTDVPDAYAAADPLRLLGSADPGTHITVLHGTSDDVVPVGQAHALADRHARVEVVALDCGHFEVIDPGSAVWPTVRRSLLGGAP</sequence>
<dbReference type="InterPro" id="IPR029058">
    <property type="entry name" value="AB_hydrolase_fold"/>
</dbReference>
<dbReference type="AlphaFoldDB" id="A0A4Q5J9Q7"/>
<protein>
    <submittedName>
        <fullName evidence="3">Alpha/beta hydrolase</fullName>
    </submittedName>
</protein>
<comment type="caution">
    <text evidence="3">The sequence shown here is derived from an EMBL/GenBank/DDBJ whole genome shotgun (WGS) entry which is preliminary data.</text>
</comment>
<gene>
    <name evidence="3" type="ORF">ETU37_03565</name>
</gene>
<dbReference type="InterPro" id="IPR050300">
    <property type="entry name" value="GDXG_lipolytic_enzyme"/>
</dbReference>
<evidence type="ECO:0000256" key="1">
    <source>
        <dbReference type="ARBA" id="ARBA00022801"/>
    </source>
</evidence>
<dbReference type="EMBL" id="SDPU01000010">
    <property type="protein sequence ID" value="RYU14601.1"/>
    <property type="molecule type" value="Genomic_DNA"/>
</dbReference>
<name>A0A4Q5J9Q7_9ACTN</name>
<evidence type="ECO:0000313" key="3">
    <source>
        <dbReference type="EMBL" id="RYU14601.1"/>
    </source>
</evidence>
<organism evidence="3 4">
    <name type="scientific">Nocardioides iriomotensis</name>
    <dbReference type="NCBI Taxonomy" id="715784"/>
    <lineage>
        <taxon>Bacteria</taxon>
        <taxon>Bacillati</taxon>
        <taxon>Actinomycetota</taxon>
        <taxon>Actinomycetes</taxon>
        <taxon>Propionibacteriales</taxon>
        <taxon>Nocardioidaceae</taxon>
        <taxon>Nocardioides</taxon>
    </lineage>
</organism>
<dbReference type="InterPro" id="IPR049492">
    <property type="entry name" value="BD-FAE-like_dom"/>
</dbReference>
<keyword evidence="1 3" id="KW-0378">Hydrolase</keyword>
<keyword evidence="4" id="KW-1185">Reference proteome</keyword>
<dbReference type="OrthoDB" id="255603at2"/>
<dbReference type="Proteomes" id="UP000291189">
    <property type="component" value="Unassembled WGS sequence"/>
</dbReference>